<dbReference type="EMBL" id="ML213590">
    <property type="protein sequence ID" value="TFK44896.1"/>
    <property type="molecule type" value="Genomic_DNA"/>
</dbReference>
<sequence length="227" mass="26345">MKCQKRSPLQRVSSVHAIRVKLLIQSTVERQKRKHTPYPVAGPSKVTSRYRTPRSQREEAAEEPETGLTPSVLRSVRRDLTKMVNEGVARRQEIDETRRLLQHAQETINGLMQSSKICYVTNSIVGSIASQMKTDVTISDGTAFMDADDQKAWRNCLQKNREEGRRKTLQTVMRQVLPKARERVREIQARRSVLRQNQDALRMEYLMQYPEHEEFLDVGSKRKRGEI</sequence>
<proteinExistence type="predicted"/>
<evidence type="ECO:0000313" key="3">
    <source>
        <dbReference type="Proteomes" id="UP000308652"/>
    </source>
</evidence>
<name>A0A5C3MKJ5_9AGAR</name>
<dbReference type="AlphaFoldDB" id="A0A5C3MKJ5"/>
<dbReference type="OrthoDB" id="3270863at2759"/>
<protein>
    <submittedName>
        <fullName evidence="2">Uncharacterized protein</fullName>
    </submittedName>
</protein>
<feature type="region of interest" description="Disordered" evidence="1">
    <location>
        <begin position="29"/>
        <end position="74"/>
    </location>
</feature>
<dbReference type="Proteomes" id="UP000308652">
    <property type="component" value="Unassembled WGS sequence"/>
</dbReference>
<reference evidence="2 3" key="1">
    <citation type="journal article" date="2019" name="Nat. Ecol. Evol.">
        <title>Megaphylogeny resolves global patterns of mushroom evolution.</title>
        <authorList>
            <person name="Varga T."/>
            <person name="Krizsan K."/>
            <person name="Foldi C."/>
            <person name="Dima B."/>
            <person name="Sanchez-Garcia M."/>
            <person name="Sanchez-Ramirez S."/>
            <person name="Szollosi G.J."/>
            <person name="Szarkandi J.G."/>
            <person name="Papp V."/>
            <person name="Albert L."/>
            <person name="Andreopoulos W."/>
            <person name="Angelini C."/>
            <person name="Antonin V."/>
            <person name="Barry K.W."/>
            <person name="Bougher N.L."/>
            <person name="Buchanan P."/>
            <person name="Buyck B."/>
            <person name="Bense V."/>
            <person name="Catcheside P."/>
            <person name="Chovatia M."/>
            <person name="Cooper J."/>
            <person name="Damon W."/>
            <person name="Desjardin D."/>
            <person name="Finy P."/>
            <person name="Geml J."/>
            <person name="Haridas S."/>
            <person name="Hughes K."/>
            <person name="Justo A."/>
            <person name="Karasinski D."/>
            <person name="Kautmanova I."/>
            <person name="Kiss B."/>
            <person name="Kocsube S."/>
            <person name="Kotiranta H."/>
            <person name="LaButti K.M."/>
            <person name="Lechner B.E."/>
            <person name="Liimatainen K."/>
            <person name="Lipzen A."/>
            <person name="Lukacs Z."/>
            <person name="Mihaltcheva S."/>
            <person name="Morgado L.N."/>
            <person name="Niskanen T."/>
            <person name="Noordeloos M.E."/>
            <person name="Ohm R.A."/>
            <person name="Ortiz-Santana B."/>
            <person name="Ovrebo C."/>
            <person name="Racz N."/>
            <person name="Riley R."/>
            <person name="Savchenko A."/>
            <person name="Shiryaev A."/>
            <person name="Soop K."/>
            <person name="Spirin V."/>
            <person name="Szebenyi C."/>
            <person name="Tomsovsky M."/>
            <person name="Tulloss R.E."/>
            <person name="Uehling J."/>
            <person name="Grigoriev I.V."/>
            <person name="Vagvolgyi C."/>
            <person name="Papp T."/>
            <person name="Martin F.M."/>
            <person name="Miettinen O."/>
            <person name="Hibbett D.S."/>
            <person name="Nagy L.G."/>
        </authorList>
    </citation>
    <scope>NUCLEOTIDE SEQUENCE [LARGE SCALE GENOMIC DNA]</scope>
    <source>
        <strain evidence="2 3">CBS 166.37</strain>
    </source>
</reference>
<gene>
    <name evidence="2" type="ORF">BDQ12DRAFT_41243</name>
</gene>
<accession>A0A5C3MKJ5</accession>
<evidence type="ECO:0000313" key="2">
    <source>
        <dbReference type="EMBL" id="TFK44896.1"/>
    </source>
</evidence>
<keyword evidence="3" id="KW-1185">Reference proteome</keyword>
<organism evidence="2 3">
    <name type="scientific">Crucibulum laeve</name>
    <dbReference type="NCBI Taxonomy" id="68775"/>
    <lineage>
        <taxon>Eukaryota</taxon>
        <taxon>Fungi</taxon>
        <taxon>Dikarya</taxon>
        <taxon>Basidiomycota</taxon>
        <taxon>Agaricomycotina</taxon>
        <taxon>Agaricomycetes</taxon>
        <taxon>Agaricomycetidae</taxon>
        <taxon>Agaricales</taxon>
        <taxon>Agaricineae</taxon>
        <taxon>Nidulariaceae</taxon>
        <taxon>Crucibulum</taxon>
    </lineage>
</organism>
<evidence type="ECO:0000256" key="1">
    <source>
        <dbReference type="SAM" id="MobiDB-lite"/>
    </source>
</evidence>